<dbReference type="OrthoDB" id="5851513at2759"/>
<evidence type="ECO:0000313" key="1">
    <source>
        <dbReference type="EMBL" id="CAD6198852.1"/>
    </source>
</evidence>
<dbReference type="AlphaFoldDB" id="A0A8S1HWA5"/>
<gene>
    <name evidence="1" type="ORF">CAUJ_LOCUS14757</name>
</gene>
<protein>
    <submittedName>
        <fullName evidence="1">Uncharacterized protein</fullName>
    </submittedName>
</protein>
<dbReference type="PANTHER" id="PTHR47324">
    <property type="entry name" value="PROTEIN IRG-7-RELATED"/>
    <property type="match status" value="1"/>
</dbReference>
<dbReference type="InterPro" id="IPR053295">
    <property type="entry name" value="Innate_immunity_reg"/>
</dbReference>
<keyword evidence="2" id="KW-1185">Reference proteome</keyword>
<reference evidence="1" key="1">
    <citation type="submission" date="2020-10" db="EMBL/GenBank/DDBJ databases">
        <authorList>
            <person name="Kikuchi T."/>
        </authorList>
    </citation>
    <scope>NUCLEOTIDE SEQUENCE</scope>
    <source>
        <strain evidence="1">NKZ352</strain>
    </source>
</reference>
<organism evidence="1 2">
    <name type="scientific">Caenorhabditis auriculariae</name>
    <dbReference type="NCBI Taxonomy" id="2777116"/>
    <lineage>
        <taxon>Eukaryota</taxon>
        <taxon>Metazoa</taxon>
        <taxon>Ecdysozoa</taxon>
        <taxon>Nematoda</taxon>
        <taxon>Chromadorea</taxon>
        <taxon>Rhabditida</taxon>
        <taxon>Rhabditina</taxon>
        <taxon>Rhabditomorpha</taxon>
        <taxon>Rhabditoidea</taxon>
        <taxon>Rhabditidae</taxon>
        <taxon>Peloderinae</taxon>
        <taxon>Caenorhabditis</taxon>
    </lineage>
</organism>
<proteinExistence type="predicted"/>
<evidence type="ECO:0000313" key="2">
    <source>
        <dbReference type="Proteomes" id="UP000835052"/>
    </source>
</evidence>
<dbReference type="PANTHER" id="PTHR47324:SF4">
    <property type="entry name" value="EGF-LIKE DOMAIN-CONTAINING PROTEIN"/>
    <property type="match status" value="1"/>
</dbReference>
<name>A0A8S1HWA5_9PELO</name>
<dbReference type="EMBL" id="CAJGYM010000140">
    <property type="protein sequence ID" value="CAD6198852.1"/>
    <property type="molecule type" value="Genomic_DNA"/>
</dbReference>
<comment type="caution">
    <text evidence="1">The sequence shown here is derived from an EMBL/GenBank/DDBJ whole genome shotgun (WGS) entry which is preliminary data.</text>
</comment>
<sequence length="199" mass="22419">MSVKTSSGGCAVQVRHVSSYAVVLGFVSNPNDDFATTQIFSQRETGTFTVSNYLTIRVSQNESVVAIPPSRIDIATIDVTSFPQPNDLRNLTLVTRDLSTCAYQYVSSPVELPKVALTKITVVALSDDTVPITLLQRIFYFYQHFPVGEELERRLDIQNLNRLYAQKSKNKAFLRLRSSSKQPLLKIMVLRWQTIQVSE</sequence>
<accession>A0A8S1HWA5</accession>
<dbReference type="Proteomes" id="UP000835052">
    <property type="component" value="Unassembled WGS sequence"/>
</dbReference>